<organism evidence="1 2">
    <name type="scientific">Citricoccus parietis</name>
    <dbReference type="NCBI Taxonomy" id="592307"/>
    <lineage>
        <taxon>Bacteria</taxon>
        <taxon>Bacillati</taxon>
        <taxon>Actinomycetota</taxon>
        <taxon>Actinomycetes</taxon>
        <taxon>Micrococcales</taxon>
        <taxon>Micrococcaceae</taxon>
        <taxon>Citricoccus</taxon>
    </lineage>
</organism>
<evidence type="ECO:0000313" key="1">
    <source>
        <dbReference type="EMBL" id="MFB9071064.1"/>
    </source>
</evidence>
<name>A0ABV5FWP4_9MICC</name>
<dbReference type="Proteomes" id="UP001589575">
    <property type="component" value="Unassembled WGS sequence"/>
</dbReference>
<proteinExistence type="predicted"/>
<sequence>MVLRAGERVRLPADGSPLGLVRGCRDHIPMCHEDQGVCGPGTPPAEQQAGGIHDLVIQPLVDEWVEPGHELRERLEIRGDGGLLRLTVQGGDGAETDQLGQAVAGAGPGCDGGYRHAGQGIPKVPAGSRAGTVTSGFCPA</sequence>
<dbReference type="EMBL" id="JBHMFI010000001">
    <property type="protein sequence ID" value="MFB9071064.1"/>
    <property type="molecule type" value="Genomic_DNA"/>
</dbReference>
<evidence type="ECO:0000313" key="2">
    <source>
        <dbReference type="Proteomes" id="UP001589575"/>
    </source>
</evidence>
<keyword evidence="2" id="KW-1185">Reference proteome</keyword>
<reference evidence="1 2" key="1">
    <citation type="submission" date="2024-09" db="EMBL/GenBank/DDBJ databases">
        <authorList>
            <person name="Sun Q."/>
            <person name="Mori K."/>
        </authorList>
    </citation>
    <scope>NUCLEOTIDE SEQUENCE [LARGE SCALE GENOMIC DNA]</scope>
    <source>
        <strain evidence="1 2">CCM 7609</strain>
    </source>
</reference>
<gene>
    <name evidence="1" type="ORF">ACFFX0_07610</name>
</gene>
<comment type="caution">
    <text evidence="1">The sequence shown here is derived from an EMBL/GenBank/DDBJ whole genome shotgun (WGS) entry which is preliminary data.</text>
</comment>
<accession>A0ABV5FWP4</accession>
<protein>
    <submittedName>
        <fullName evidence="1">Uncharacterized protein</fullName>
    </submittedName>
</protein>